<dbReference type="PROSITE" id="PS50893">
    <property type="entry name" value="ABC_TRANSPORTER_2"/>
    <property type="match status" value="1"/>
</dbReference>
<dbReference type="InterPro" id="IPR027417">
    <property type="entry name" value="P-loop_NTPase"/>
</dbReference>
<dbReference type="CDD" id="cd03235">
    <property type="entry name" value="ABC_Metallic_Cations"/>
    <property type="match status" value="1"/>
</dbReference>
<dbReference type="PANTHER" id="PTHR42734">
    <property type="entry name" value="METAL TRANSPORT SYSTEM ATP-BINDING PROTEIN TM_0124-RELATED"/>
    <property type="match status" value="1"/>
</dbReference>
<dbReference type="SMART" id="SM00382">
    <property type="entry name" value="AAA"/>
    <property type="match status" value="1"/>
</dbReference>
<dbReference type="GO" id="GO:0005524">
    <property type="term" value="F:ATP binding"/>
    <property type="evidence" value="ECO:0007669"/>
    <property type="project" value="UniProtKB-KW"/>
</dbReference>
<keyword evidence="7" id="KW-1185">Reference proteome</keyword>
<accession>A0ABP9X200</accession>
<sequence>MQPIIELRDVGLRYADRLVLDQINIHLHHGQFAALVGPSGAGKTSLLRLILGLHTPSRGQILIHGKHPVDGQVPTIAYVPQLETVDWNFPVTVEQVVAMGLVRQGNPWPWLRNHERQAVQAVLAQLEIEHLAQQHIRNLSGGQQQRVFLARALVAKPAMLVLDEPTTGIDPRVAETILHLLADLNQQGMTILMTTHDLNSAANHVPWIICLNQTIVAQGTPEAVFTPIVLEQTYHSEMVVVQHEGMLLIQQRPHGHSYRDLIPNPVIGEVLNPAMENPIEPAFRTAEL</sequence>
<dbReference type="InterPro" id="IPR003439">
    <property type="entry name" value="ABC_transporter-like_ATP-bd"/>
</dbReference>
<dbReference type="Proteomes" id="UP001428290">
    <property type="component" value="Unassembled WGS sequence"/>
</dbReference>
<keyword evidence="2" id="KW-0813">Transport</keyword>
<keyword evidence="4 6" id="KW-0067">ATP-binding</keyword>
<evidence type="ECO:0000256" key="2">
    <source>
        <dbReference type="ARBA" id="ARBA00022448"/>
    </source>
</evidence>
<dbReference type="PANTHER" id="PTHR42734:SF17">
    <property type="entry name" value="METAL TRANSPORT SYSTEM ATP-BINDING PROTEIN TM_0124-RELATED"/>
    <property type="match status" value="1"/>
</dbReference>
<dbReference type="Pfam" id="PF00005">
    <property type="entry name" value="ABC_tran"/>
    <property type="match status" value="1"/>
</dbReference>
<dbReference type="InterPro" id="IPR017871">
    <property type="entry name" value="ABC_transporter-like_CS"/>
</dbReference>
<gene>
    <name evidence="6" type="primary">mntB_2</name>
    <name evidence="6" type="ORF">Hgul01_02380</name>
</gene>
<reference evidence="6 7" key="1">
    <citation type="submission" date="2024-02" db="EMBL/GenBank/DDBJ databases">
        <title>Herpetosiphon gulosus NBRC 112829.</title>
        <authorList>
            <person name="Ichikawa N."/>
            <person name="Katano-Makiyama Y."/>
            <person name="Hidaka K."/>
        </authorList>
    </citation>
    <scope>NUCLEOTIDE SEQUENCE [LARGE SCALE GENOMIC DNA]</scope>
    <source>
        <strain evidence="6 7">NBRC 112829</strain>
    </source>
</reference>
<organism evidence="6 7">
    <name type="scientific">Herpetosiphon gulosus</name>
    <dbReference type="NCBI Taxonomy" id="1973496"/>
    <lineage>
        <taxon>Bacteria</taxon>
        <taxon>Bacillati</taxon>
        <taxon>Chloroflexota</taxon>
        <taxon>Chloroflexia</taxon>
        <taxon>Herpetosiphonales</taxon>
        <taxon>Herpetosiphonaceae</taxon>
        <taxon>Herpetosiphon</taxon>
    </lineage>
</organism>
<dbReference type="InterPro" id="IPR003593">
    <property type="entry name" value="AAA+_ATPase"/>
</dbReference>
<keyword evidence="3" id="KW-0547">Nucleotide-binding</keyword>
<evidence type="ECO:0000256" key="1">
    <source>
        <dbReference type="ARBA" id="ARBA00005417"/>
    </source>
</evidence>
<protein>
    <submittedName>
        <fullName evidence="6">Manganese transport system ATP-binding protein MntB</fullName>
    </submittedName>
</protein>
<evidence type="ECO:0000259" key="5">
    <source>
        <dbReference type="PROSITE" id="PS50893"/>
    </source>
</evidence>
<evidence type="ECO:0000313" key="6">
    <source>
        <dbReference type="EMBL" id="GAA5528578.1"/>
    </source>
</evidence>
<dbReference type="InterPro" id="IPR050153">
    <property type="entry name" value="Metal_Ion_Import_ABC"/>
</dbReference>
<dbReference type="PROSITE" id="PS00211">
    <property type="entry name" value="ABC_TRANSPORTER_1"/>
    <property type="match status" value="1"/>
</dbReference>
<dbReference type="EMBL" id="BAABRU010000007">
    <property type="protein sequence ID" value="GAA5528578.1"/>
    <property type="molecule type" value="Genomic_DNA"/>
</dbReference>
<name>A0ABP9X200_9CHLR</name>
<dbReference type="Gene3D" id="3.40.50.300">
    <property type="entry name" value="P-loop containing nucleotide triphosphate hydrolases"/>
    <property type="match status" value="1"/>
</dbReference>
<proteinExistence type="inferred from homology"/>
<comment type="similarity">
    <text evidence="1">Belongs to the ABC transporter superfamily.</text>
</comment>
<feature type="domain" description="ABC transporter" evidence="5">
    <location>
        <begin position="5"/>
        <end position="238"/>
    </location>
</feature>
<dbReference type="SUPFAM" id="SSF52540">
    <property type="entry name" value="P-loop containing nucleoside triphosphate hydrolases"/>
    <property type="match status" value="1"/>
</dbReference>
<comment type="caution">
    <text evidence="6">The sequence shown here is derived from an EMBL/GenBank/DDBJ whole genome shotgun (WGS) entry which is preliminary data.</text>
</comment>
<evidence type="ECO:0000256" key="4">
    <source>
        <dbReference type="ARBA" id="ARBA00022840"/>
    </source>
</evidence>
<evidence type="ECO:0000256" key="3">
    <source>
        <dbReference type="ARBA" id="ARBA00022741"/>
    </source>
</evidence>
<dbReference type="RefSeq" id="WP_345722191.1">
    <property type="nucleotide sequence ID" value="NZ_BAABRU010000007.1"/>
</dbReference>
<evidence type="ECO:0000313" key="7">
    <source>
        <dbReference type="Proteomes" id="UP001428290"/>
    </source>
</evidence>